<dbReference type="PANTHER" id="PTHR43877">
    <property type="entry name" value="AMINOALKYLPHOSPHONATE N-ACETYLTRANSFERASE-RELATED-RELATED"/>
    <property type="match status" value="1"/>
</dbReference>
<gene>
    <name evidence="4" type="ORF">FNA46_00290</name>
</gene>
<dbReference type="AlphaFoldDB" id="A0A549TIV9"/>
<feature type="domain" description="N-acetyltransferase" evidence="3">
    <location>
        <begin position="2"/>
        <end position="158"/>
    </location>
</feature>
<keyword evidence="2" id="KW-0012">Acyltransferase</keyword>
<organism evidence="4 5">
    <name type="scientific">Rhizobium straminoryzae</name>
    <dbReference type="NCBI Taxonomy" id="1387186"/>
    <lineage>
        <taxon>Bacteria</taxon>
        <taxon>Pseudomonadati</taxon>
        <taxon>Pseudomonadota</taxon>
        <taxon>Alphaproteobacteria</taxon>
        <taxon>Hyphomicrobiales</taxon>
        <taxon>Rhizobiaceae</taxon>
        <taxon>Rhizobium/Agrobacterium group</taxon>
        <taxon>Rhizobium</taxon>
    </lineage>
</organism>
<dbReference type="Proteomes" id="UP000316801">
    <property type="component" value="Unassembled WGS sequence"/>
</dbReference>
<dbReference type="Gene3D" id="3.40.630.30">
    <property type="match status" value="1"/>
</dbReference>
<evidence type="ECO:0000256" key="2">
    <source>
        <dbReference type="ARBA" id="ARBA00023315"/>
    </source>
</evidence>
<comment type="caution">
    <text evidence="4">The sequence shown here is derived from an EMBL/GenBank/DDBJ whole genome shotgun (WGS) entry which is preliminary data.</text>
</comment>
<evidence type="ECO:0000256" key="1">
    <source>
        <dbReference type="ARBA" id="ARBA00022679"/>
    </source>
</evidence>
<proteinExistence type="predicted"/>
<sequence length="169" mass="18776">MPTIRNAREDEAELLSEIGLRAWEDAMGEIGVSPELRENAQAAFRGFTYGAWLTITVVEEAGTVAGWAAREGLDELISDFWIDPAFKRRGLGTALLREIEEQIAAHGHPVARLETHARNVEALRFFEGKGYGVNWLSVVYSPKLDQDVQSVGLSKQLVEEDEAPFGYDV</sequence>
<accession>A0A549TIV9</accession>
<dbReference type="CDD" id="cd04301">
    <property type="entry name" value="NAT_SF"/>
    <property type="match status" value="1"/>
</dbReference>
<dbReference type="InterPro" id="IPR050832">
    <property type="entry name" value="Bact_Acetyltransf"/>
</dbReference>
<protein>
    <submittedName>
        <fullName evidence="4">GNAT family N-acetyltransferase</fullName>
    </submittedName>
</protein>
<dbReference type="InterPro" id="IPR000182">
    <property type="entry name" value="GNAT_dom"/>
</dbReference>
<evidence type="ECO:0000313" key="4">
    <source>
        <dbReference type="EMBL" id="TRL43481.1"/>
    </source>
</evidence>
<reference evidence="4 5" key="1">
    <citation type="submission" date="2019-07" db="EMBL/GenBank/DDBJ databases">
        <title>Ln-dependent methylotrophs.</title>
        <authorList>
            <person name="Tani A."/>
        </authorList>
    </citation>
    <scope>NUCLEOTIDE SEQUENCE [LARGE SCALE GENOMIC DNA]</scope>
    <source>
        <strain evidence="4 5">SM12</strain>
    </source>
</reference>
<dbReference type="Pfam" id="PF00583">
    <property type="entry name" value="Acetyltransf_1"/>
    <property type="match status" value="1"/>
</dbReference>
<keyword evidence="1 4" id="KW-0808">Transferase</keyword>
<name>A0A549TIV9_9HYPH</name>
<dbReference type="InterPro" id="IPR016181">
    <property type="entry name" value="Acyl_CoA_acyltransferase"/>
</dbReference>
<keyword evidence="5" id="KW-1185">Reference proteome</keyword>
<dbReference type="PANTHER" id="PTHR43877:SF2">
    <property type="entry name" value="AMINOALKYLPHOSPHONATE N-ACETYLTRANSFERASE-RELATED"/>
    <property type="match status" value="1"/>
</dbReference>
<dbReference type="GO" id="GO:0016747">
    <property type="term" value="F:acyltransferase activity, transferring groups other than amino-acyl groups"/>
    <property type="evidence" value="ECO:0007669"/>
    <property type="project" value="InterPro"/>
</dbReference>
<dbReference type="PROSITE" id="PS51186">
    <property type="entry name" value="GNAT"/>
    <property type="match status" value="1"/>
</dbReference>
<evidence type="ECO:0000259" key="3">
    <source>
        <dbReference type="PROSITE" id="PS51186"/>
    </source>
</evidence>
<dbReference type="RefSeq" id="WP_142880337.1">
    <property type="nucleotide sequence ID" value="NZ_VJMG01000001.1"/>
</dbReference>
<dbReference type="SUPFAM" id="SSF55729">
    <property type="entry name" value="Acyl-CoA N-acyltransferases (Nat)"/>
    <property type="match status" value="1"/>
</dbReference>
<evidence type="ECO:0000313" key="5">
    <source>
        <dbReference type="Proteomes" id="UP000316801"/>
    </source>
</evidence>
<dbReference type="EMBL" id="VJMG01000001">
    <property type="protein sequence ID" value="TRL43481.1"/>
    <property type="molecule type" value="Genomic_DNA"/>
</dbReference>